<dbReference type="GO" id="GO:0046872">
    <property type="term" value="F:metal ion binding"/>
    <property type="evidence" value="ECO:0007669"/>
    <property type="project" value="UniProtKB-KW"/>
</dbReference>
<keyword evidence="5 10" id="KW-0472">Membrane</keyword>
<dbReference type="HAMAP" id="MF_00454">
    <property type="entry name" value="FluC"/>
    <property type="match status" value="1"/>
</dbReference>
<keyword evidence="3 10" id="KW-0812">Transmembrane</keyword>
<feature type="binding site" evidence="10">
    <location>
        <position position="74"/>
    </location>
    <ligand>
        <name>Na(+)</name>
        <dbReference type="ChEBI" id="CHEBI:29101"/>
        <note>structural</note>
    </ligand>
</feature>
<organism evidence="11 12">
    <name type="scientific">Rhizocola hellebori</name>
    <dbReference type="NCBI Taxonomy" id="1392758"/>
    <lineage>
        <taxon>Bacteria</taxon>
        <taxon>Bacillati</taxon>
        <taxon>Actinomycetota</taxon>
        <taxon>Actinomycetes</taxon>
        <taxon>Micromonosporales</taxon>
        <taxon>Micromonosporaceae</taxon>
        <taxon>Rhizocola</taxon>
    </lineage>
</organism>
<dbReference type="GO" id="GO:0005886">
    <property type="term" value="C:plasma membrane"/>
    <property type="evidence" value="ECO:0007669"/>
    <property type="project" value="UniProtKB-SubCell"/>
</dbReference>
<name>A0A8J3VKD9_9ACTN</name>
<feature type="binding site" evidence="10">
    <location>
        <position position="71"/>
    </location>
    <ligand>
        <name>Na(+)</name>
        <dbReference type="ChEBI" id="CHEBI:29101"/>
        <note>structural</note>
    </ligand>
</feature>
<evidence type="ECO:0000256" key="6">
    <source>
        <dbReference type="ARBA" id="ARBA00023303"/>
    </source>
</evidence>
<keyword evidence="10" id="KW-0915">Sodium</keyword>
<dbReference type="AlphaFoldDB" id="A0A8J3VKD9"/>
<keyword evidence="12" id="KW-1185">Reference proteome</keyword>
<dbReference type="EMBL" id="BONY01000058">
    <property type="protein sequence ID" value="GIH08938.1"/>
    <property type="molecule type" value="Genomic_DNA"/>
</dbReference>
<protein>
    <recommendedName>
        <fullName evidence="10">Fluoride-specific ion channel FluC</fullName>
    </recommendedName>
</protein>
<keyword evidence="10" id="KW-0813">Transport</keyword>
<sequence length="121" mass="12450">MTLLLVLAGAALGAPARFLVDRAIQAWRGTAFPWGTFTVNVTGSFLLGLIAASAMATSKPLIALFGTGFCGAFTTYSTFAYQTLLLARHGSRSRALLNALGSVAAGLAAVYLGLLVARVLG</sequence>
<dbReference type="PANTHER" id="PTHR28259:SF1">
    <property type="entry name" value="FLUORIDE EXPORT PROTEIN 1-RELATED"/>
    <property type="match status" value="1"/>
</dbReference>
<feature type="transmembrane region" description="Helical" evidence="10">
    <location>
        <begin position="61"/>
        <end position="79"/>
    </location>
</feature>
<evidence type="ECO:0000256" key="9">
    <source>
        <dbReference type="ARBA" id="ARBA00049940"/>
    </source>
</evidence>
<evidence type="ECO:0000256" key="4">
    <source>
        <dbReference type="ARBA" id="ARBA00022989"/>
    </source>
</evidence>
<reference evidence="11" key="1">
    <citation type="submission" date="2021-01" db="EMBL/GenBank/DDBJ databases">
        <title>Whole genome shotgun sequence of Rhizocola hellebori NBRC 109834.</title>
        <authorList>
            <person name="Komaki H."/>
            <person name="Tamura T."/>
        </authorList>
    </citation>
    <scope>NUCLEOTIDE SEQUENCE</scope>
    <source>
        <strain evidence="11">NBRC 109834</strain>
    </source>
</reference>
<comment type="function">
    <text evidence="9 10">Fluoride-specific ion channel. Important for reducing fluoride concentration in the cell, thus reducing its toxicity.</text>
</comment>
<comment type="caution">
    <text evidence="11">The sequence shown here is derived from an EMBL/GenBank/DDBJ whole genome shotgun (WGS) entry which is preliminary data.</text>
</comment>
<dbReference type="RefSeq" id="WP_203912676.1">
    <property type="nucleotide sequence ID" value="NZ_BONY01000058.1"/>
</dbReference>
<evidence type="ECO:0000256" key="7">
    <source>
        <dbReference type="ARBA" id="ARBA00035120"/>
    </source>
</evidence>
<evidence type="ECO:0000256" key="5">
    <source>
        <dbReference type="ARBA" id="ARBA00023136"/>
    </source>
</evidence>
<comment type="subcellular location">
    <subcellularLocation>
        <location evidence="1 10">Cell membrane</location>
        <topology evidence="1 10">Multi-pass membrane protein</topology>
    </subcellularLocation>
</comment>
<evidence type="ECO:0000256" key="8">
    <source>
        <dbReference type="ARBA" id="ARBA00035585"/>
    </source>
</evidence>
<comment type="similarity">
    <text evidence="7 10">Belongs to the fluoride channel Fluc/FEX (TC 1.A.43) family.</text>
</comment>
<evidence type="ECO:0000256" key="1">
    <source>
        <dbReference type="ARBA" id="ARBA00004651"/>
    </source>
</evidence>
<dbReference type="InterPro" id="IPR003691">
    <property type="entry name" value="FluC"/>
</dbReference>
<dbReference type="Proteomes" id="UP000612899">
    <property type="component" value="Unassembled WGS sequence"/>
</dbReference>
<evidence type="ECO:0000313" key="11">
    <source>
        <dbReference type="EMBL" id="GIH08938.1"/>
    </source>
</evidence>
<gene>
    <name evidence="10" type="primary">fluC</name>
    <name evidence="10" type="synonym">crcB</name>
    <name evidence="11" type="ORF">Rhe02_70050</name>
</gene>
<feature type="transmembrane region" description="Helical" evidence="10">
    <location>
        <begin position="99"/>
        <end position="120"/>
    </location>
</feature>
<keyword evidence="10" id="KW-0479">Metal-binding</keyword>
<evidence type="ECO:0000256" key="2">
    <source>
        <dbReference type="ARBA" id="ARBA00022475"/>
    </source>
</evidence>
<keyword evidence="10" id="KW-0406">Ion transport</keyword>
<keyword evidence="2 10" id="KW-1003">Cell membrane</keyword>
<evidence type="ECO:0000256" key="10">
    <source>
        <dbReference type="HAMAP-Rule" id="MF_00454"/>
    </source>
</evidence>
<dbReference type="NCBIfam" id="TIGR00494">
    <property type="entry name" value="crcB"/>
    <property type="match status" value="1"/>
</dbReference>
<proteinExistence type="inferred from homology"/>
<dbReference type="GO" id="GO:0140114">
    <property type="term" value="P:cellular detoxification of fluoride"/>
    <property type="evidence" value="ECO:0007669"/>
    <property type="project" value="UniProtKB-UniRule"/>
</dbReference>
<dbReference type="Pfam" id="PF02537">
    <property type="entry name" value="CRCB"/>
    <property type="match status" value="1"/>
</dbReference>
<dbReference type="GO" id="GO:0062054">
    <property type="term" value="F:fluoride channel activity"/>
    <property type="evidence" value="ECO:0007669"/>
    <property type="project" value="UniProtKB-UniRule"/>
</dbReference>
<comment type="catalytic activity">
    <reaction evidence="8">
        <text>fluoride(in) = fluoride(out)</text>
        <dbReference type="Rhea" id="RHEA:76159"/>
        <dbReference type="ChEBI" id="CHEBI:17051"/>
    </reaction>
    <physiologicalReaction direction="left-to-right" evidence="8">
        <dbReference type="Rhea" id="RHEA:76160"/>
    </physiologicalReaction>
</comment>
<dbReference type="PANTHER" id="PTHR28259">
    <property type="entry name" value="FLUORIDE EXPORT PROTEIN 1-RELATED"/>
    <property type="match status" value="1"/>
</dbReference>
<evidence type="ECO:0000256" key="3">
    <source>
        <dbReference type="ARBA" id="ARBA00022692"/>
    </source>
</evidence>
<feature type="transmembrane region" description="Helical" evidence="10">
    <location>
        <begin position="32"/>
        <end position="54"/>
    </location>
</feature>
<keyword evidence="6 10" id="KW-0407">Ion channel</keyword>
<keyword evidence="4 10" id="KW-1133">Transmembrane helix</keyword>
<comment type="activity regulation">
    <text evidence="10">Na(+) is not transported, but it plays an essential structural role and its presence is essential for fluoride channel function.</text>
</comment>
<evidence type="ECO:0000313" key="12">
    <source>
        <dbReference type="Proteomes" id="UP000612899"/>
    </source>
</evidence>
<accession>A0A8J3VKD9</accession>